<evidence type="ECO:0000256" key="3">
    <source>
        <dbReference type="ARBA" id="ARBA00006743"/>
    </source>
</evidence>
<dbReference type="GO" id="GO:0106312">
    <property type="term" value="F:methylenetetrahydrofolate reductase (NADH) activity"/>
    <property type="evidence" value="ECO:0007669"/>
    <property type="project" value="UniProtKB-EC"/>
</dbReference>
<reference evidence="14 15" key="1">
    <citation type="submission" date="2023-10" db="EMBL/GenBank/DDBJ databases">
        <authorList>
            <person name="Maclean D."/>
            <person name="Macfadyen A."/>
        </authorList>
    </citation>
    <scope>NUCLEOTIDE SEQUENCE [LARGE SCALE GENOMIC DNA]</scope>
</reference>
<comment type="cofactor">
    <cofactor evidence="1">
        <name>FAD</name>
        <dbReference type="ChEBI" id="CHEBI:57692"/>
    </cofactor>
</comment>
<evidence type="ECO:0000256" key="4">
    <source>
        <dbReference type="ARBA" id="ARBA00011738"/>
    </source>
</evidence>
<proteinExistence type="inferred from homology"/>
<dbReference type="GO" id="GO:0009086">
    <property type="term" value="P:methionine biosynthetic process"/>
    <property type="evidence" value="ECO:0007669"/>
    <property type="project" value="TreeGrafter"/>
</dbReference>
<evidence type="ECO:0000313" key="14">
    <source>
        <dbReference type="EMBL" id="CAK0782355.1"/>
    </source>
</evidence>
<evidence type="ECO:0000313" key="15">
    <source>
        <dbReference type="Proteomes" id="UP001314263"/>
    </source>
</evidence>
<dbReference type="FunFam" id="3.20.20.220:FF:000005">
    <property type="entry name" value="Methylenetetrahydrofolate reductase"/>
    <property type="match status" value="1"/>
</dbReference>
<dbReference type="Proteomes" id="UP001314263">
    <property type="component" value="Unassembled WGS sequence"/>
</dbReference>
<evidence type="ECO:0000256" key="6">
    <source>
        <dbReference type="ARBA" id="ARBA00022827"/>
    </source>
</evidence>
<dbReference type="InterPro" id="IPR003171">
    <property type="entry name" value="Mehydrof_redctse-like"/>
</dbReference>
<comment type="catalytic activity">
    <reaction evidence="10">
        <text>(6S)-5-methyl-5,6,7,8-tetrahydrofolate + NAD(+) = (6R)-5,10-methylene-5,6,7,8-tetrahydrofolate + NADH + H(+)</text>
        <dbReference type="Rhea" id="RHEA:19821"/>
        <dbReference type="ChEBI" id="CHEBI:15378"/>
        <dbReference type="ChEBI" id="CHEBI:15636"/>
        <dbReference type="ChEBI" id="CHEBI:18608"/>
        <dbReference type="ChEBI" id="CHEBI:57540"/>
        <dbReference type="ChEBI" id="CHEBI:57945"/>
        <dbReference type="EC" id="1.5.1.54"/>
    </reaction>
</comment>
<evidence type="ECO:0000256" key="11">
    <source>
        <dbReference type="ARBA" id="ARBA00053514"/>
    </source>
</evidence>
<dbReference type="Pfam" id="PF21895">
    <property type="entry name" value="MTHFR_C"/>
    <property type="match status" value="1"/>
</dbReference>
<keyword evidence="6" id="KW-0274">FAD</keyword>
<comment type="caution">
    <text evidence="14">The sequence shown here is derived from an EMBL/GenBank/DDBJ whole genome shotgun (WGS) entry which is preliminary data.</text>
</comment>
<dbReference type="PANTHER" id="PTHR45754">
    <property type="entry name" value="METHYLENETETRAHYDROFOLATE REDUCTASE"/>
    <property type="match status" value="1"/>
</dbReference>
<dbReference type="GO" id="GO:0071949">
    <property type="term" value="F:FAD binding"/>
    <property type="evidence" value="ECO:0007669"/>
    <property type="project" value="TreeGrafter"/>
</dbReference>
<dbReference type="GO" id="GO:0035999">
    <property type="term" value="P:tetrahydrofolate interconversion"/>
    <property type="evidence" value="ECO:0007669"/>
    <property type="project" value="TreeGrafter"/>
</dbReference>
<accession>A0AAV1I6T7</accession>
<evidence type="ECO:0000256" key="2">
    <source>
        <dbReference type="ARBA" id="ARBA00004777"/>
    </source>
</evidence>
<evidence type="ECO:0000256" key="5">
    <source>
        <dbReference type="ARBA" id="ARBA00022630"/>
    </source>
</evidence>
<dbReference type="EMBL" id="CAUYUE010000007">
    <property type="protein sequence ID" value="CAK0782355.1"/>
    <property type="molecule type" value="Genomic_DNA"/>
</dbReference>
<evidence type="ECO:0000256" key="9">
    <source>
        <dbReference type="ARBA" id="ARBA00034529"/>
    </source>
</evidence>
<keyword evidence="8" id="KW-0520">NAD</keyword>
<name>A0AAV1I6T7_9CHLO</name>
<dbReference type="CDD" id="cd00537">
    <property type="entry name" value="MTHFR"/>
    <property type="match status" value="1"/>
</dbReference>
<evidence type="ECO:0000256" key="8">
    <source>
        <dbReference type="ARBA" id="ARBA00023027"/>
    </source>
</evidence>
<dbReference type="GO" id="GO:0005829">
    <property type="term" value="C:cytosol"/>
    <property type="evidence" value="ECO:0007669"/>
    <property type="project" value="TreeGrafter"/>
</dbReference>
<keyword evidence="15" id="KW-1185">Reference proteome</keyword>
<dbReference type="Pfam" id="PF02219">
    <property type="entry name" value="MTHFR"/>
    <property type="match status" value="1"/>
</dbReference>
<evidence type="ECO:0000256" key="7">
    <source>
        <dbReference type="ARBA" id="ARBA00023002"/>
    </source>
</evidence>
<evidence type="ECO:0000256" key="10">
    <source>
        <dbReference type="ARBA" id="ARBA00051201"/>
    </source>
</evidence>
<comment type="similarity">
    <text evidence="3">Belongs to the methylenetetrahydrofolate reductase family.</text>
</comment>
<gene>
    <name evidence="14" type="ORF">CVIRNUC_005646</name>
</gene>
<keyword evidence="5" id="KW-0285">Flavoprotein</keyword>
<sequence length="613" mass="68141">MKVVDKMNESIKAGRTFFSFEFFPPRTDEGVENLFDRQDRMASYGPTFCDITWGAGGSTADLTLDIAAKMQNMVCVETMMHLTCTNMPVSELENALDKVKSYGIQNILALRGDPPKGQDTFTVVEGGFSCALDLVKYIRNKYGEYFGITVAGYPEAHPDAIVSDPEEMDKIYWKDLYYLKEKMEAGAEVIITQLFYDVDRFLKFVKDCRGLGITAPIIPGIMPIMTYGGFKRMTSFCKTAIPADISDTLESIKDNDEAVKAFGIDLGVKMCRRLLDAGTPGVHMYTLNLEQAAVGILEALGLINKKQITRSLPWRPAATTKRQTEQVRPIFWSNRPRAYLKRTSDWDSYPAGRWGNAASPAYGTLSNYQFMRRHTGSTKRAEKAKEAWGNSLNSLQDVYRVFTKYTSGTGVNVLPWSEMDSLQLETGYIKDQLVALNKKGFLTINSQPCVNGQPSTDEKVGWGGPNGYVYQKAYVEFFTSPENFRALEPKLKAAPSITYMAVNTAGDMISNVGPTDVNAVTWGVFPAKEIIQPTVVDPQSFAVWKDEAFGLWTSEWGALYEEGSRSRQIIEEIANTWFLVSVVDNDYVKGNLFGLLTSEQAPAAPAANGNGQA</sequence>
<evidence type="ECO:0000256" key="1">
    <source>
        <dbReference type="ARBA" id="ARBA00001974"/>
    </source>
</evidence>
<dbReference type="PANTHER" id="PTHR45754:SF3">
    <property type="entry name" value="METHYLENETETRAHYDROFOLATE REDUCTASE (NADPH)"/>
    <property type="match status" value="1"/>
</dbReference>
<comment type="pathway">
    <text evidence="2 12">One-carbon metabolism; tetrahydrofolate interconversion.</text>
</comment>
<dbReference type="AlphaFoldDB" id="A0AAV1I6T7"/>
<dbReference type="InterPro" id="IPR053806">
    <property type="entry name" value="MTHFR_C"/>
</dbReference>
<dbReference type="Gene3D" id="3.20.20.220">
    <property type="match status" value="1"/>
</dbReference>
<dbReference type="SUPFAM" id="SSF51730">
    <property type="entry name" value="FAD-linked oxidoreductase"/>
    <property type="match status" value="1"/>
</dbReference>
<protein>
    <recommendedName>
        <fullName evidence="9">methylenetetrahydrofolate reductase (NADH)</fullName>
        <ecNumber evidence="9">1.5.1.54</ecNumber>
    </recommendedName>
</protein>
<dbReference type="NCBIfam" id="TIGR00677">
    <property type="entry name" value="fadh2_euk"/>
    <property type="match status" value="1"/>
</dbReference>
<comment type="subunit">
    <text evidence="4">Homodimer.</text>
</comment>
<evidence type="ECO:0000259" key="13">
    <source>
        <dbReference type="Pfam" id="PF21895"/>
    </source>
</evidence>
<organism evidence="14 15">
    <name type="scientific">Coccomyxa viridis</name>
    <dbReference type="NCBI Taxonomy" id="1274662"/>
    <lineage>
        <taxon>Eukaryota</taxon>
        <taxon>Viridiplantae</taxon>
        <taxon>Chlorophyta</taxon>
        <taxon>core chlorophytes</taxon>
        <taxon>Trebouxiophyceae</taxon>
        <taxon>Trebouxiophyceae incertae sedis</taxon>
        <taxon>Coccomyxaceae</taxon>
        <taxon>Coccomyxa</taxon>
    </lineage>
</organism>
<dbReference type="InterPro" id="IPR029041">
    <property type="entry name" value="FAD-linked_oxidoreductase-like"/>
</dbReference>
<keyword evidence="7" id="KW-0560">Oxidoreductase</keyword>
<feature type="domain" description="MTHFR SAM-binding regulatory" evidence="13">
    <location>
        <begin position="310"/>
        <end position="591"/>
    </location>
</feature>
<comment type="function">
    <text evidence="11">The probable reversibility of the MTHFR reaction in plants suggests that they can metabolize the methyl group of 5,10-methylenetetrahydrofolate to serine, sugars and starch.</text>
</comment>
<evidence type="ECO:0000256" key="12">
    <source>
        <dbReference type="RuleBase" id="RU004254"/>
    </source>
</evidence>
<dbReference type="InterPro" id="IPR004621">
    <property type="entry name" value="Fadh2_euk"/>
</dbReference>
<dbReference type="EC" id="1.5.1.54" evidence="9"/>